<protein>
    <submittedName>
        <fullName evidence="2">Glutamine-synthetase adenylyltransferase</fullName>
    </submittedName>
</protein>
<proteinExistence type="predicted"/>
<sequence length="104" mass="11477">SLGRFESYYQGGEAWTWERMALTRARIVGGQGLDSEVRAALDAAMACDVAARDIRRDAAAMRARLERDKPAGSLWNLKLRTGGLIEIEFLAQTGQLVLGRRLSP</sequence>
<organism evidence="2 3">
    <name type="scientific">Marinicauda pacifica</name>
    <dbReference type="NCBI Taxonomy" id="1133559"/>
    <lineage>
        <taxon>Bacteria</taxon>
        <taxon>Pseudomonadati</taxon>
        <taxon>Pseudomonadota</taxon>
        <taxon>Alphaproteobacteria</taxon>
        <taxon>Maricaulales</taxon>
        <taxon>Maricaulaceae</taxon>
        <taxon>Marinicauda</taxon>
    </lineage>
</organism>
<keyword evidence="3" id="KW-1185">Reference proteome</keyword>
<dbReference type="PANTHER" id="PTHR30621:SF0">
    <property type="entry name" value="BIFUNCTIONAL GLUTAMINE SYNTHETASE ADENYLYLTRANSFERASE_ADENYLYL-REMOVING ENZYME"/>
    <property type="match status" value="1"/>
</dbReference>
<dbReference type="GO" id="GO:0008882">
    <property type="term" value="F:[glutamate-ammonia-ligase] adenylyltransferase activity"/>
    <property type="evidence" value="ECO:0007669"/>
    <property type="project" value="InterPro"/>
</dbReference>
<dbReference type="Pfam" id="PF03710">
    <property type="entry name" value="GlnE"/>
    <property type="match status" value="1"/>
</dbReference>
<dbReference type="AlphaFoldDB" id="A0A4S2H577"/>
<dbReference type="InterPro" id="IPR005190">
    <property type="entry name" value="GlnE_rpt_dom"/>
</dbReference>
<dbReference type="GO" id="GO:0005829">
    <property type="term" value="C:cytosol"/>
    <property type="evidence" value="ECO:0007669"/>
    <property type="project" value="TreeGrafter"/>
</dbReference>
<dbReference type="SUPFAM" id="SSF81593">
    <property type="entry name" value="Nucleotidyltransferase substrate binding subunit/domain"/>
    <property type="match status" value="1"/>
</dbReference>
<name>A0A4S2H577_9PROT</name>
<dbReference type="Gene3D" id="3.30.460.10">
    <property type="entry name" value="Beta Polymerase, domain 2"/>
    <property type="match status" value="1"/>
</dbReference>
<evidence type="ECO:0000313" key="3">
    <source>
        <dbReference type="Proteomes" id="UP000305451"/>
    </source>
</evidence>
<dbReference type="Proteomes" id="UP000305451">
    <property type="component" value="Unassembled WGS sequence"/>
</dbReference>
<dbReference type="PANTHER" id="PTHR30621">
    <property type="entry name" value="GLUTAMINE SYNTHETASE ADENYLYLTRANSFERASE"/>
    <property type="match status" value="1"/>
</dbReference>
<dbReference type="InterPro" id="IPR023057">
    <property type="entry name" value="GlnE"/>
</dbReference>
<evidence type="ECO:0000259" key="1">
    <source>
        <dbReference type="Pfam" id="PF03710"/>
    </source>
</evidence>
<dbReference type="EMBL" id="SRXV01000063">
    <property type="protein sequence ID" value="TGY90837.1"/>
    <property type="molecule type" value="Genomic_DNA"/>
</dbReference>
<dbReference type="InterPro" id="IPR043519">
    <property type="entry name" value="NT_sf"/>
</dbReference>
<dbReference type="SUPFAM" id="SSF81301">
    <property type="entry name" value="Nucleotidyltransferase"/>
    <property type="match status" value="1"/>
</dbReference>
<feature type="non-terminal residue" evidence="2">
    <location>
        <position position="104"/>
    </location>
</feature>
<reference evidence="2 3" key="1">
    <citation type="journal article" date="2013" name="Int. J. Syst. Evol. Microbiol.">
        <title>Marinicauda pacifica gen. nov., sp. nov., a prosthecate alphaproteobacterium of the family Hyphomonadaceae isolated from deep seawater.</title>
        <authorList>
            <person name="Zhang X.Y."/>
            <person name="Li G.W."/>
            <person name="Wang C.S."/>
            <person name="Zhang Y.J."/>
            <person name="Xu X.W."/>
            <person name="Li H."/>
            <person name="Liu A."/>
            <person name="Liu C."/>
            <person name="Xie B.B."/>
            <person name="Qin Q.L."/>
            <person name="Xu Z."/>
            <person name="Chen X.L."/>
            <person name="Zhou B.C."/>
            <person name="Zhang Y.Z."/>
        </authorList>
    </citation>
    <scope>NUCLEOTIDE SEQUENCE [LARGE SCALE GENOMIC DNA]</scope>
    <source>
        <strain evidence="2 3">P-1 km-3</strain>
    </source>
</reference>
<dbReference type="Gene3D" id="1.20.120.330">
    <property type="entry name" value="Nucleotidyltransferases domain 2"/>
    <property type="match status" value="1"/>
</dbReference>
<dbReference type="GO" id="GO:0000820">
    <property type="term" value="P:regulation of glutamine family amino acid metabolic process"/>
    <property type="evidence" value="ECO:0007669"/>
    <property type="project" value="TreeGrafter"/>
</dbReference>
<comment type="caution">
    <text evidence="2">The sequence shown here is derived from an EMBL/GenBank/DDBJ whole genome shotgun (WGS) entry which is preliminary data.</text>
</comment>
<evidence type="ECO:0000313" key="2">
    <source>
        <dbReference type="EMBL" id="TGY90837.1"/>
    </source>
</evidence>
<keyword evidence="2" id="KW-0548">Nucleotidyltransferase</keyword>
<keyword evidence="2" id="KW-0808">Transferase</keyword>
<feature type="non-terminal residue" evidence="2">
    <location>
        <position position="1"/>
    </location>
</feature>
<feature type="domain" description="Glutamate-ammonia ligase adenylyltransferase repeated" evidence="1">
    <location>
        <begin position="2"/>
        <end position="31"/>
    </location>
</feature>
<gene>
    <name evidence="2" type="ORF">E5162_14375</name>
</gene>
<accession>A0A4S2H577</accession>